<reference evidence="2" key="1">
    <citation type="journal article" date="2023" name="Nat. Plants">
        <title>Single-cell RNA sequencing provides a high-resolution roadmap for understanding the multicellular compartmentation of specialized metabolism.</title>
        <authorList>
            <person name="Sun S."/>
            <person name="Shen X."/>
            <person name="Li Y."/>
            <person name="Li Y."/>
            <person name="Wang S."/>
            <person name="Li R."/>
            <person name="Zhang H."/>
            <person name="Shen G."/>
            <person name="Guo B."/>
            <person name="Wei J."/>
            <person name="Xu J."/>
            <person name="St-Pierre B."/>
            <person name="Chen S."/>
            <person name="Sun C."/>
        </authorList>
    </citation>
    <scope>NUCLEOTIDE SEQUENCE [LARGE SCALE GENOMIC DNA]</scope>
</reference>
<sequence>MTTPPPAELKLLLLLRRPSCCCSGVFCQFQRSKRHFGRRGACPFSPTLSRTVRGSKKKKAYPETPTPPTVTSTPPKTSTSPTMTSTPLATLTPFPQLPYSDLAPISTPSSSALVVRTSLRPAPLSSTPPTTEDFVDARTLITMHSKSFSKQSDCARLISEIMKQQYVEAHPNFRKVPNNIKNMWYTEFGFDGTQDMTVPYRSFGRNGRRLVTRT</sequence>
<dbReference type="Proteomes" id="UP001060085">
    <property type="component" value="Linkage Group LG02"/>
</dbReference>
<evidence type="ECO:0000313" key="1">
    <source>
        <dbReference type="EMBL" id="KAI5676531.1"/>
    </source>
</evidence>
<keyword evidence="2" id="KW-1185">Reference proteome</keyword>
<name>A0ACC0BV32_CATRO</name>
<comment type="caution">
    <text evidence="1">The sequence shown here is derived from an EMBL/GenBank/DDBJ whole genome shotgun (WGS) entry which is preliminary data.</text>
</comment>
<organism evidence="1 2">
    <name type="scientific">Catharanthus roseus</name>
    <name type="common">Madagascar periwinkle</name>
    <name type="synonym">Vinca rosea</name>
    <dbReference type="NCBI Taxonomy" id="4058"/>
    <lineage>
        <taxon>Eukaryota</taxon>
        <taxon>Viridiplantae</taxon>
        <taxon>Streptophyta</taxon>
        <taxon>Embryophyta</taxon>
        <taxon>Tracheophyta</taxon>
        <taxon>Spermatophyta</taxon>
        <taxon>Magnoliopsida</taxon>
        <taxon>eudicotyledons</taxon>
        <taxon>Gunneridae</taxon>
        <taxon>Pentapetalae</taxon>
        <taxon>asterids</taxon>
        <taxon>lamiids</taxon>
        <taxon>Gentianales</taxon>
        <taxon>Apocynaceae</taxon>
        <taxon>Rauvolfioideae</taxon>
        <taxon>Vinceae</taxon>
        <taxon>Catharanthinae</taxon>
        <taxon>Catharanthus</taxon>
    </lineage>
</organism>
<gene>
    <name evidence="1" type="ORF">M9H77_07481</name>
</gene>
<dbReference type="EMBL" id="CM044702">
    <property type="protein sequence ID" value="KAI5676531.1"/>
    <property type="molecule type" value="Genomic_DNA"/>
</dbReference>
<proteinExistence type="predicted"/>
<protein>
    <submittedName>
        <fullName evidence="1">Uncharacterized protein</fullName>
    </submittedName>
</protein>
<accession>A0ACC0BV32</accession>
<evidence type="ECO:0000313" key="2">
    <source>
        <dbReference type="Proteomes" id="UP001060085"/>
    </source>
</evidence>